<keyword evidence="4" id="KW-0804">Transcription</keyword>
<dbReference type="Pfam" id="PF02954">
    <property type="entry name" value="HTH_8"/>
    <property type="match status" value="1"/>
</dbReference>
<dbReference type="InterPro" id="IPR002078">
    <property type="entry name" value="Sigma_54_int"/>
</dbReference>
<dbReference type="GO" id="GO:0043565">
    <property type="term" value="F:sequence-specific DNA binding"/>
    <property type="evidence" value="ECO:0007669"/>
    <property type="project" value="InterPro"/>
</dbReference>
<keyword evidence="2" id="KW-0067">ATP-binding</keyword>
<accession>A0A8J6JEZ9</accession>
<sequence>MEKIRITRDELYSPGPLLQGIMDLAFDESCIMDKDGYILHCSDSSPLIWNRPNEESIGRHITELDSASPYPQLLATGEAVLGKMHIINGMSCITHMIPLFDQEDNIIGAFGVIIFRGIEKLKRLMRDNSFDFDTKSKALYDQLSRAEAHYTLSDFIGISPAVQEMLRFAQKVAVHDYPVLIRGETGCGKEIVSSGIHTASHLDGKAPFVKINCTAIPSTLLESELFGYEKGAFSGAYSTKLGKFEIAGTGTLLLDEIGSLDPALQSKLLRAIEEKEFERVGGNTLIPLRARIVACTNSNLEQKMRDGEFREDLYYRLSIAEINIPPLRERREDIPVLIDYFIAKDALDISFTPEAMHLMQAYDWPGNVRQLRNFAAKMDLLERKRITEDAVRHALGIPDEPAVERSPIEDRMDHFEKQLIEQALLENGLNISRTAQALNMSRNTLYARIRRLGIQVKKHLR</sequence>
<dbReference type="RefSeq" id="WP_186907466.1">
    <property type="nucleotide sequence ID" value="NZ_JACOPP010000008.1"/>
</dbReference>
<evidence type="ECO:0000256" key="4">
    <source>
        <dbReference type="ARBA" id="ARBA00023163"/>
    </source>
</evidence>
<keyword evidence="1" id="KW-0547">Nucleotide-binding</keyword>
<dbReference type="Gene3D" id="1.10.10.60">
    <property type="entry name" value="Homeodomain-like"/>
    <property type="match status" value="1"/>
</dbReference>
<dbReference type="GO" id="GO:0005524">
    <property type="term" value="F:ATP binding"/>
    <property type="evidence" value="ECO:0007669"/>
    <property type="project" value="UniProtKB-KW"/>
</dbReference>
<dbReference type="InterPro" id="IPR058031">
    <property type="entry name" value="AAA_lid_NorR"/>
</dbReference>
<comment type="caution">
    <text evidence="6">The sequence shown here is derived from an EMBL/GenBank/DDBJ whole genome shotgun (WGS) entry which is preliminary data.</text>
</comment>
<dbReference type="InterPro" id="IPR027417">
    <property type="entry name" value="P-loop_NTPase"/>
</dbReference>
<dbReference type="CDD" id="cd00009">
    <property type="entry name" value="AAA"/>
    <property type="match status" value="1"/>
</dbReference>
<dbReference type="Proteomes" id="UP000661435">
    <property type="component" value="Unassembled WGS sequence"/>
</dbReference>
<dbReference type="FunFam" id="3.40.50.300:FF:000006">
    <property type="entry name" value="DNA-binding transcriptional regulator NtrC"/>
    <property type="match status" value="1"/>
</dbReference>
<dbReference type="SUPFAM" id="SSF55785">
    <property type="entry name" value="PYP-like sensor domain (PAS domain)"/>
    <property type="match status" value="1"/>
</dbReference>
<dbReference type="InterPro" id="IPR002197">
    <property type="entry name" value="HTH_Fis"/>
</dbReference>
<protein>
    <submittedName>
        <fullName evidence="6">Sigma 54-interacting transcriptional regulator</fullName>
    </submittedName>
</protein>
<evidence type="ECO:0000256" key="2">
    <source>
        <dbReference type="ARBA" id="ARBA00022840"/>
    </source>
</evidence>
<organism evidence="6 7">
    <name type="scientific">Lawsonibacter hominis</name>
    <dbReference type="NCBI Taxonomy" id="2763053"/>
    <lineage>
        <taxon>Bacteria</taxon>
        <taxon>Bacillati</taxon>
        <taxon>Bacillota</taxon>
        <taxon>Clostridia</taxon>
        <taxon>Eubacteriales</taxon>
        <taxon>Oscillospiraceae</taxon>
        <taxon>Lawsonibacter</taxon>
    </lineage>
</organism>
<dbReference type="AlphaFoldDB" id="A0A8J6JEZ9"/>
<dbReference type="Pfam" id="PF25601">
    <property type="entry name" value="AAA_lid_14"/>
    <property type="match status" value="1"/>
</dbReference>
<dbReference type="SUPFAM" id="SSF52540">
    <property type="entry name" value="P-loop containing nucleoside triphosphate hydrolases"/>
    <property type="match status" value="1"/>
</dbReference>
<proteinExistence type="predicted"/>
<evidence type="ECO:0000256" key="3">
    <source>
        <dbReference type="ARBA" id="ARBA00023015"/>
    </source>
</evidence>
<dbReference type="PRINTS" id="PR01590">
    <property type="entry name" value="HTHFIS"/>
</dbReference>
<evidence type="ECO:0000313" key="7">
    <source>
        <dbReference type="Proteomes" id="UP000661435"/>
    </source>
</evidence>
<reference evidence="6" key="1">
    <citation type="submission" date="2020-08" db="EMBL/GenBank/DDBJ databases">
        <title>Genome public.</title>
        <authorList>
            <person name="Liu C."/>
            <person name="Sun Q."/>
        </authorList>
    </citation>
    <scope>NUCLEOTIDE SEQUENCE</scope>
    <source>
        <strain evidence="6">NSJ-51</strain>
    </source>
</reference>
<dbReference type="InterPro" id="IPR003593">
    <property type="entry name" value="AAA+_ATPase"/>
</dbReference>
<dbReference type="InterPro" id="IPR025944">
    <property type="entry name" value="Sigma_54_int_dom_CS"/>
</dbReference>
<dbReference type="SMART" id="SM00382">
    <property type="entry name" value="AAA"/>
    <property type="match status" value="1"/>
</dbReference>
<dbReference type="Gene3D" id="3.30.450.20">
    <property type="entry name" value="PAS domain"/>
    <property type="match status" value="1"/>
</dbReference>
<evidence type="ECO:0000313" key="6">
    <source>
        <dbReference type="EMBL" id="MBC5733570.1"/>
    </source>
</evidence>
<dbReference type="InterPro" id="IPR009057">
    <property type="entry name" value="Homeodomain-like_sf"/>
</dbReference>
<evidence type="ECO:0000259" key="5">
    <source>
        <dbReference type="PROSITE" id="PS50045"/>
    </source>
</evidence>
<gene>
    <name evidence="6" type="ORF">H8S57_07490</name>
</gene>
<dbReference type="SUPFAM" id="SSF46689">
    <property type="entry name" value="Homeodomain-like"/>
    <property type="match status" value="1"/>
</dbReference>
<feature type="domain" description="Sigma-54 factor interaction" evidence="5">
    <location>
        <begin position="155"/>
        <end position="380"/>
    </location>
</feature>
<keyword evidence="7" id="KW-1185">Reference proteome</keyword>
<evidence type="ECO:0000256" key="1">
    <source>
        <dbReference type="ARBA" id="ARBA00022741"/>
    </source>
</evidence>
<dbReference type="Gene3D" id="1.10.8.60">
    <property type="match status" value="1"/>
</dbReference>
<name>A0A8J6JEZ9_9FIRM</name>
<dbReference type="PROSITE" id="PS50045">
    <property type="entry name" value="SIGMA54_INTERACT_4"/>
    <property type="match status" value="1"/>
</dbReference>
<dbReference type="PANTHER" id="PTHR32071">
    <property type="entry name" value="TRANSCRIPTIONAL REGULATORY PROTEIN"/>
    <property type="match status" value="1"/>
</dbReference>
<dbReference type="Gene3D" id="3.40.50.300">
    <property type="entry name" value="P-loop containing nucleotide triphosphate hydrolases"/>
    <property type="match status" value="1"/>
</dbReference>
<dbReference type="InterPro" id="IPR035965">
    <property type="entry name" value="PAS-like_dom_sf"/>
</dbReference>
<dbReference type="GO" id="GO:0006355">
    <property type="term" value="P:regulation of DNA-templated transcription"/>
    <property type="evidence" value="ECO:0007669"/>
    <property type="project" value="InterPro"/>
</dbReference>
<keyword evidence="3" id="KW-0805">Transcription regulation</keyword>
<dbReference type="Pfam" id="PF00158">
    <property type="entry name" value="Sigma54_activat"/>
    <property type="match status" value="1"/>
</dbReference>
<dbReference type="EMBL" id="JACOPP010000008">
    <property type="protein sequence ID" value="MBC5733570.1"/>
    <property type="molecule type" value="Genomic_DNA"/>
</dbReference>
<dbReference type="PROSITE" id="PS00688">
    <property type="entry name" value="SIGMA54_INTERACT_3"/>
    <property type="match status" value="1"/>
</dbReference>